<gene>
    <name evidence="1" type="ORF">MANES_14G030900v8</name>
</gene>
<accession>A0ACB7GEG1</accession>
<name>A0ACB7GEG1_MANES</name>
<sequence length="744" mass="82874">MGKEWYWGGGKSSKRGRGRLDKESATTSGCMCSVFQLFDFHQFQFPSHNHQPSLKPDQPFLSQTEPEAEFISEGAEASRNGLELDEPSSATTVEADESLSIPMGIQIKTNGHASSRLRGATNDSSSEIASSPSMRSPNLVARLMGLDLVPDQSYSPTFSSSTRGTPNPLGKSQLHHHFRHRQFLQSKQSSHRSSLDCDFSGALSLPETPRISSARRSDVEPRLSFQINKENLSPNEEQVLSRISSLKRKELKTEDENRSPGHYARQIVKQAKESVSRKVGLDITNTVKSREPVSRDELVSQLKSKKMSKVLTKVTADSSPGKHSTAPFSLKSLEPRNRPIFRASSTKDHSISQSLKPSTSAHSRVNVRLQKTKAPTKSKLLALQEQEYDHQHQQRPIKKCKKVAEERFSPPLRLAKPPQSSDIIRKKREEPLVRPIMATGANIPEKKCEKSPLSNDLLNITVPTLLLPVKKDHPPQAVEIPQKPAPNAQEAKRRSQLSSCSSHSYKQQEALNARGSNNEDRSNGAAATTTEDEAAAAELREYVTRILRHVGIEKDTSVSFSRWFSPSRPLDPSIFYYLENFSTISHASSNSEKYAYGQLKHRCNRKLLFHLVDEMLVEILKPCMNMKSWAASSSGSGYSNNIAGKKDVRGSHLIDLLCSKVRSFPCTDCRVLEDIDALVEKDMPLLKLQNDVAFVEVEGIVTELEKDLLDSIIHETATIFYGDGVSSIETAWPFLIDDGKAKRG</sequence>
<protein>
    <submittedName>
        <fullName evidence="1">Uncharacterized protein</fullName>
    </submittedName>
</protein>
<evidence type="ECO:0000313" key="1">
    <source>
        <dbReference type="EMBL" id="KAG8638460.1"/>
    </source>
</evidence>
<comment type="caution">
    <text evidence="1">The sequence shown here is derived from an EMBL/GenBank/DDBJ whole genome shotgun (WGS) entry which is preliminary data.</text>
</comment>
<dbReference type="Proteomes" id="UP000091857">
    <property type="component" value="Chromosome 14"/>
</dbReference>
<dbReference type="EMBL" id="CM004400">
    <property type="protein sequence ID" value="KAG8638460.1"/>
    <property type="molecule type" value="Genomic_DNA"/>
</dbReference>
<proteinExistence type="predicted"/>
<keyword evidence="2" id="KW-1185">Reference proteome</keyword>
<organism evidence="1 2">
    <name type="scientific">Manihot esculenta</name>
    <name type="common">Cassava</name>
    <name type="synonym">Jatropha manihot</name>
    <dbReference type="NCBI Taxonomy" id="3983"/>
    <lineage>
        <taxon>Eukaryota</taxon>
        <taxon>Viridiplantae</taxon>
        <taxon>Streptophyta</taxon>
        <taxon>Embryophyta</taxon>
        <taxon>Tracheophyta</taxon>
        <taxon>Spermatophyta</taxon>
        <taxon>Magnoliopsida</taxon>
        <taxon>eudicotyledons</taxon>
        <taxon>Gunneridae</taxon>
        <taxon>Pentapetalae</taxon>
        <taxon>rosids</taxon>
        <taxon>fabids</taxon>
        <taxon>Malpighiales</taxon>
        <taxon>Euphorbiaceae</taxon>
        <taxon>Crotonoideae</taxon>
        <taxon>Manihoteae</taxon>
        <taxon>Manihot</taxon>
    </lineage>
</organism>
<evidence type="ECO:0000313" key="2">
    <source>
        <dbReference type="Proteomes" id="UP000091857"/>
    </source>
</evidence>
<reference evidence="2" key="1">
    <citation type="journal article" date="2016" name="Nat. Biotechnol.">
        <title>Sequencing wild and cultivated cassava and related species reveals extensive interspecific hybridization and genetic diversity.</title>
        <authorList>
            <person name="Bredeson J.V."/>
            <person name="Lyons J.B."/>
            <person name="Prochnik S.E."/>
            <person name="Wu G.A."/>
            <person name="Ha C.M."/>
            <person name="Edsinger-Gonzales E."/>
            <person name="Grimwood J."/>
            <person name="Schmutz J."/>
            <person name="Rabbi I.Y."/>
            <person name="Egesi C."/>
            <person name="Nauluvula P."/>
            <person name="Lebot V."/>
            <person name="Ndunguru J."/>
            <person name="Mkamilo G."/>
            <person name="Bart R.S."/>
            <person name="Setter T.L."/>
            <person name="Gleadow R.M."/>
            <person name="Kulakow P."/>
            <person name="Ferguson M.E."/>
            <person name="Rounsley S."/>
            <person name="Rokhsar D.S."/>
        </authorList>
    </citation>
    <scope>NUCLEOTIDE SEQUENCE [LARGE SCALE GENOMIC DNA]</scope>
    <source>
        <strain evidence="2">cv. AM560-2</strain>
    </source>
</reference>